<keyword evidence="2" id="KW-1185">Reference proteome</keyword>
<evidence type="ECO:0000313" key="2">
    <source>
        <dbReference type="Proteomes" id="UP001496720"/>
    </source>
</evidence>
<protein>
    <submittedName>
        <fullName evidence="1">Uncharacterized protein</fullName>
    </submittedName>
</protein>
<accession>A0ABV1T6P0</accession>
<reference evidence="1 2" key="1">
    <citation type="submission" date="2024-06" db="EMBL/GenBank/DDBJ databases">
        <title>The Natural Products Discovery Center: Release of the First 8490 Sequenced Strains for Exploring Actinobacteria Biosynthetic Diversity.</title>
        <authorList>
            <person name="Kalkreuter E."/>
            <person name="Kautsar S.A."/>
            <person name="Yang D."/>
            <person name="Bader C.D."/>
            <person name="Teijaro C.N."/>
            <person name="Fluegel L."/>
            <person name="Davis C.M."/>
            <person name="Simpson J.R."/>
            <person name="Lauterbach L."/>
            <person name="Steele A.D."/>
            <person name="Gui C."/>
            <person name="Meng S."/>
            <person name="Li G."/>
            <person name="Viehrig K."/>
            <person name="Ye F."/>
            <person name="Su P."/>
            <person name="Kiefer A.F."/>
            <person name="Nichols A."/>
            <person name="Cepeda A.J."/>
            <person name="Yan W."/>
            <person name="Fan B."/>
            <person name="Jiang Y."/>
            <person name="Adhikari A."/>
            <person name="Zheng C.-J."/>
            <person name="Schuster L."/>
            <person name="Cowan T.M."/>
            <person name="Smanski M.J."/>
            <person name="Chevrette M.G."/>
            <person name="De Carvalho L.P.S."/>
            <person name="Shen B."/>
        </authorList>
    </citation>
    <scope>NUCLEOTIDE SEQUENCE [LARGE SCALE GENOMIC DNA]</scope>
    <source>
        <strain evidence="1 2">NPDC001615</strain>
    </source>
</reference>
<feature type="non-terminal residue" evidence="1">
    <location>
        <position position="1"/>
    </location>
</feature>
<evidence type="ECO:0000313" key="1">
    <source>
        <dbReference type="EMBL" id="MER6169621.1"/>
    </source>
</evidence>
<name>A0ABV1T6P0_9ACTN</name>
<sequence>RRIYSEPSASALINLGDLAHQPWHAEPGETPAFRAERLPVLTREQREEIIRLLTLPMNATATFGGVWDHIYARYHHALTTNELLHLHNRFTLHPRTSVTDDEHMTALREQNFAAPAENSATGQWLTSVTSGEFLITRAHHEELEAAHISGIENARIIEDQKLLNSKDHMEILRRNKYTSNNPRSTDWLKRLRLGKHTVPRVYLDELHAAHVPDLDDARATEDRKKLTAEDHMEILRQNNFKPDSVGETNRTYQWLNGVKLGRSTVSRVYLDELRAAKVPGLDKARAPEDQKKLTAEDHMEILRQNNFKPSTVGETRQTYQWLNKVKAGSTLVSQIYLDELRAAKVPDLENARIAEGQKKLTAEDHMEILRQNNFKPDSVGETNRTYQWLNRVKAGSILVSQIYLDELRAADVPDLENARIAEGRKKLTAEDHMEILRQNNFKPSNRGETRGTYLWLNGVKLGRSRVSQIHLDELLAADVPDLENARTTEGQKRLTAEDHMEILRQNNFEPRSVGETIRTYYWLRKIRNGSLSVSQDHLDEMHAAGVLGLDNARTR</sequence>
<dbReference type="EMBL" id="JBEOZY010000100">
    <property type="protein sequence ID" value="MER6169621.1"/>
    <property type="molecule type" value="Genomic_DNA"/>
</dbReference>
<gene>
    <name evidence="1" type="ORF">ABT188_34690</name>
</gene>
<comment type="caution">
    <text evidence="1">The sequence shown here is derived from an EMBL/GenBank/DDBJ whole genome shotgun (WGS) entry which is preliminary data.</text>
</comment>
<dbReference type="Proteomes" id="UP001496720">
    <property type="component" value="Unassembled WGS sequence"/>
</dbReference>
<dbReference type="RefSeq" id="WP_352150746.1">
    <property type="nucleotide sequence ID" value="NZ_JBEOZY010000100.1"/>
</dbReference>
<organism evidence="1 2">
    <name type="scientific">Streptomyces violaceorubidus</name>
    <dbReference type="NCBI Taxonomy" id="284042"/>
    <lineage>
        <taxon>Bacteria</taxon>
        <taxon>Bacillati</taxon>
        <taxon>Actinomycetota</taxon>
        <taxon>Actinomycetes</taxon>
        <taxon>Kitasatosporales</taxon>
        <taxon>Streptomycetaceae</taxon>
        <taxon>Streptomyces</taxon>
    </lineage>
</organism>
<proteinExistence type="predicted"/>